<accession>A0A3M4Q187</accession>
<sequence>MRQYTERVGPRYLVLARLGLVIKALRLLAFFRMMSRHNGQGEQKLLLDQCMQIQWIFAQFQHVITFRQRLGIRTLFHHSITAFAVDRQGDQLKTTLANHFDFGVDKAVDYHRLTFISFKNEFSLHRTDSVGKRVAESLQIGQQHFTLKGGATISQFARVNVRWNRVIQHRRSIIGMHPAMSKEIQPCASAGRPARIDGCLEETPMLPLLLASSSVYRRELLARLHLPFICSSPDIDESHRANESAVELVKRLAQEKARALAASHPGHLIIGSDQVAALDGRIIGKPHTFENAREQLLAASGKRVSFLTGLALLNSETGHCQIDCVPFTVQMRALDMERIERYLRIEQPYDCAGSFKAEGLGVSLFQSTEGPDATSLVGLPLIRLVDMLLAEGVQIP</sequence>
<dbReference type="CDD" id="cd00555">
    <property type="entry name" value="Maf"/>
    <property type="match status" value="1"/>
</dbReference>
<evidence type="ECO:0000256" key="7">
    <source>
        <dbReference type="ARBA" id="ARBA00060749"/>
    </source>
</evidence>
<feature type="active site" description="Proton acceptor" evidence="9">
    <location>
        <position position="273"/>
    </location>
</feature>
<dbReference type="GO" id="GO:0005737">
    <property type="term" value="C:cytoplasm"/>
    <property type="evidence" value="ECO:0007669"/>
    <property type="project" value="UniProtKB-SubCell"/>
</dbReference>
<evidence type="ECO:0000256" key="10">
    <source>
        <dbReference type="SAM" id="Phobius"/>
    </source>
</evidence>
<feature type="site" description="Important for substrate specificity" evidence="9">
    <location>
        <position position="358"/>
    </location>
</feature>
<keyword evidence="10" id="KW-1133">Transmembrane helix</keyword>
<comment type="cofactor">
    <cofactor evidence="9">
        <name>a divalent metal cation</name>
        <dbReference type="ChEBI" id="CHEBI:60240"/>
    </cofactor>
</comment>
<evidence type="ECO:0000256" key="5">
    <source>
        <dbReference type="ARBA" id="ARBA00050213"/>
    </source>
</evidence>
<comment type="similarity">
    <text evidence="7 9">Belongs to the Maf family. YceF subfamily.</text>
</comment>
<comment type="caution">
    <text evidence="9">Lacks conserved residue(s) required for the propagation of feature annotation.</text>
</comment>
<evidence type="ECO:0000256" key="6">
    <source>
        <dbReference type="ARBA" id="ARBA00053369"/>
    </source>
</evidence>
<comment type="caution">
    <text evidence="11">The sequence shown here is derived from an EMBL/GenBank/DDBJ whole genome shotgun (WGS) entry which is preliminary data.</text>
</comment>
<organism evidence="11 12">
    <name type="scientific">Pseudomonas salomonii</name>
    <dbReference type="NCBI Taxonomy" id="191391"/>
    <lineage>
        <taxon>Bacteria</taxon>
        <taxon>Pseudomonadati</taxon>
        <taxon>Pseudomonadota</taxon>
        <taxon>Gammaproteobacteria</taxon>
        <taxon>Pseudomonadales</taxon>
        <taxon>Pseudomonadaceae</taxon>
        <taxon>Pseudomonas</taxon>
    </lineage>
</organism>
<evidence type="ECO:0000256" key="3">
    <source>
        <dbReference type="ARBA" id="ARBA00022801"/>
    </source>
</evidence>
<keyword evidence="10" id="KW-0812">Transmembrane</keyword>
<dbReference type="Proteomes" id="UP000277179">
    <property type="component" value="Unassembled WGS sequence"/>
</dbReference>
<keyword evidence="4 9" id="KW-0546">Nucleotide metabolism</keyword>
<keyword evidence="3 9" id="KW-0378">Hydrolase</keyword>
<evidence type="ECO:0000256" key="9">
    <source>
        <dbReference type="HAMAP-Rule" id="MF_00528"/>
    </source>
</evidence>
<evidence type="ECO:0000256" key="1">
    <source>
        <dbReference type="ARBA" id="ARBA00004496"/>
    </source>
</evidence>
<dbReference type="Gene3D" id="3.90.950.10">
    <property type="match status" value="1"/>
</dbReference>
<dbReference type="EC" id="3.6.1.-" evidence="9"/>
<comment type="function">
    <text evidence="6 9">Nucleoside triphosphate pyrophosphatase that hydrolyzes 7-methyl-GTP (m(7)GTP). May have a dual role in cell division arrest and in preventing the incorporation of modified nucleotides into cellular nucleic acids.</text>
</comment>
<evidence type="ECO:0000313" key="11">
    <source>
        <dbReference type="EMBL" id="RMQ84186.1"/>
    </source>
</evidence>
<dbReference type="AlphaFoldDB" id="A0A3M4Q187"/>
<evidence type="ECO:0000256" key="2">
    <source>
        <dbReference type="ARBA" id="ARBA00022490"/>
    </source>
</evidence>
<dbReference type="EMBL" id="RBRL01000360">
    <property type="protein sequence ID" value="RMQ84186.1"/>
    <property type="molecule type" value="Genomic_DNA"/>
</dbReference>
<dbReference type="InterPro" id="IPR029001">
    <property type="entry name" value="ITPase-like_fam"/>
</dbReference>
<keyword evidence="2 9" id="KW-0963">Cytoplasm</keyword>
<dbReference type="SUPFAM" id="SSF52972">
    <property type="entry name" value="ITPase-like"/>
    <property type="match status" value="1"/>
</dbReference>
<dbReference type="PANTHER" id="PTHR43213">
    <property type="entry name" value="BIFUNCTIONAL DTTP/UTP PYROPHOSPHATASE/METHYLTRANSFERASE PROTEIN-RELATED"/>
    <property type="match status" value="1"/>
</dbReference>
<dbReference type="PANTHER" id="PTHR43213:SF10">
    <property type="entry name" value="7-METHYL-GTP PYROPHOSPHATASE"/>
    <property type="match status" value="1"/>
</dbReference>
<dbReference type="GO" id="GO:0009117">
    <property type="term" value="P:nucleotide metabolic process"/>
    <property type="evidence" value="ECO:0007669"/>
    <property type="project" value="UniProtKB-KW"/>
</dbReference>
<dbReference type="HAMAP" id="MF_00528">
    <property type="entry name" value="Maf"/>
    <property type="match status" value="1"/>
</dbReference>
<feature type="transmembrane region" description="Helical" evidence="10">
    <location>
        <begin position="12"/>
        <end position="31"/>
    </location>
</feature>
<feature type="site" description="Important for substrate specificity" evidence="9">
    <location>
        <position position="274"/>
    </location>
</feature>
<dbReference type="NCBIfam" id="TIGR00172">
    <property type="entry name" value="maf"/>
    <property type="match status" value="1"/>
</dbReference>
<dbReference type="FunFam" id="3.90.950.10:FF:000005">
    <property type="entry name" value="7-methyl-GTP pyrophosphatase"/>
    <property type="match status" value="1"/>
</dbReference>
<dbReference type="GO" id="GO:0047429">
    <property type="term" value="F:nucleoside triphosphate diphosphatase activity"/>
    <property type="evidence" value="ECO:0007669"/>
    <property type="project" value="InterPro"/>
</dbReference>
<evidence type="ECO:0000313" key="12">
    <source>
        <dbReference type="Proteomes" id="UP000277179"/>
    </source>
</evidence>
<evidence type="ECO:0000256" key="4">
    <source>
        <dbReference type="ARBA" id="ARBA00023080"/>
    </source>
</evidence>
<evidence type="ECO:0000256" key="8">
    <source>
        <dbReference type="ARBA" id="ARBA00068163"/>
    </source>
</evidence>
<feature type="site" description="Important for substrate specificity" evidence="9">
    <location>
        <position position="216"/>
    </location>
</feature>
<name>A0A3M4Q187_9PSED</name>
<dbReference type="InterPro" id="IPR003697">
    <property type="entry name" value="Maf-like"/>
</dbReference>
<dbReference type="Pfam" id="PF02545">
    <property type="entry name" value="Maf"/>
    <property type="match status" value="1"/>
</dbReference>
<comment type="subcellular location">
    <subcellularLocation>
        <location evidence="1 9">Cytoplasm</location>
    </subcellularLocation>
</comment>
<protein>
    <recommendedName>
        <fullName evidence="8 9">7-methyl-GTP pyrophosphatase</fullName>
        <shortName evidence="9">m(7)GTP pyrophosphatase</shortName>
        <ecNumber evidence="9">3.6.1.-</ecNumber>
    </recommendedName>
</protein>
<gene>
    <name evidence="11" type="ORF">ALP97_04601</name>
</gene>
<keyword evidence="10" id="KW-0472">Membrane</keyword>
<comment type="catalytic activity">
    <reaction evidence="5 9">
        <text>N(7)-methyl-GTP + H2O = N(7)-methyl-GMP + diphosphate + H(+)</text>
        <dbReference type="Rhea" id="RHEA:58744"/>
        <dbReference type="ChEBI" id="CHEBI:15377"/>
        <dbReference type="ChEBI" id="CHEBI:15378"/>
        <dbReference type="ChEBI" id="CHEBI:33019"/>
        <dbReference type="ChEBI" id="CHEBI:58285"/>
        <dbReference type="ChEBI" id="CHEBI:87133"/>
    </reaction>
</comment>
<proteinExistence type="inferred from homology"/>
<reference evidence="11 12" key="1">
    <citation type="submission" date="2018-08" db="EMBL/GenBank/DDBJ databases">
        <title>Recombination of ecologically and evolutionarily significant loci maintains genetic cohesion in the Pseudomonas syringae species complex.</title>
        <authorList>
            <person name="Dillon M."/>
            <person name="Thakur S."/>
            <person name="Almeida R.N.D."/>
            <person name="Weir B.S."/>
            <person name="Guttman D.S."/>
        </authorList>
    </citation>
    <scope>NUCLEOTIDE SEQUENCE [LARGE SCALE GENOMIC DNA]</scope>
    <source>
        <strain evidence="11 12">ICMP 11288</strain>
    </source>
</reference>